<sequence length="79" mass="8431">MSSGDSGKRIIGDPPNYSTLMRVATVAAVIGAIGFGFTSAFSGAPEWLALTMMAFYLMGFLPSYMYLGALVKENKRKGV</sequence>
<dbReference type="GeneID" id="64347637"/>
<protein>
    <submittedName>
        <fullName evidence="2">Uncharacterized protein</fullName>
    </submittedName>
</protein>
<keyword evidence="1" id="KW-1133">Transmembrane helix</keyword>
<evidence type="ECO:0000256" key="1">
    <source>
        <dbReference type="SAM" id="Phobius"/>
    </source>
</evidence>
<organism evidence="2 3">
    <name type="scientific">Kocuria rosea</name>
    <name type="common">Deinococcus erythromyxa</name>
    <name type="synonym">Micrococcus rubens</name>
    <dbReference type="NCBI Taxonomy" id="1275"/>
    <lineage>
        <taxon>Bacteria</taxon>
        <taxon>Bacillati</taxon>
        <taxon>Actinomycetota</taxon>
        <taxon>Actinomycetes</taxon>
        <taxon>Micrococcales</taxon>
        <taxon>Micrococcaceae</taxon>
        <taxon>Kocuria</taxon>
    </lineage>
</organism>
<keyword evidence="1" id="KW-0812">Transmembrane</keyword>
<dbReference type="AlphaFoldDB" id="A0A4R5YE64"/>
<dbReference type="EMBL" id="SMZT01000003">
    <property type="protein sequence ID" value="TDL43034.1"/>
    <property type="molecule type" value="Genomic_DNA"/>
</dbReference>
<keyword evidence="1" id="KW-0472">Membrane</keyword>
<dbReference type="RefSeq" id="WP_133410295.1">
    <property type="nucleotide sequence ID" value="NZ_SMZT01000003.1"/>
</dbReference>
<feature type="transmembrane region" description="Helical" evidence="1">
    <location>
        <begin position="47"/>
        <end position="67"/>
    </location>
</feature>
<accession>A0A4R5YE64</accession>
<gene>
    <name evidence="2" type="ORF">E2R59_09440</name>
</gene>
<reference evidence="2 3" key="1">
    <citation type="submission" date="2019-03" db="EMBL/GenBank/DDBJ databases">
        <title>Genome Sequencing and Assembly of Various Microbes Isolated from Partially Reclaimed Soil and Acid Mine Drainage (AMD) Site.</title>
        <authorList>
            <person name="Steinbock B."/>
            <person name="Bechtold R."/>
            <person name="Sevigny J.L."/>
            <person name="Thomas D."/>
            <person name="Cuthill L.R."/>
            <person name="Aveiro Johannsen E.J."/>
            <person name="Thomas K."/>
            <person name="Ghosh A."/>
        </authorList>
    </citation>
    <scope>NUCLEOTIDE SEQUENCE [LARGE SCALE GENOMIC DNA]</scope>
    <source>
        <strain evidence="2 3">S-A3</strain>
    </source>
</reference>
<comment type="caution">
    <text evidence="2">The sequence shown here is derived from an EMBL/GenBank/DDBJ whole genome shotgun (WGS) entry which is preliminary data.</text>
</comment>
<evidence type="ECO:0000313" key="2">
    <source>
        <dbReference type="EMBL" id="TDL43034.1"/>
    </source>
</evidence>
<feature type="transmembrane region" description="Helical" evidence="1">
    <location>
        <begin position="20"/>
        <end position="41"/>
    </location>
</feature>
<name>A0A4R5YE64_KOCRO</name>
<proteinExistence type="predicted"/>
<dbReference type="Proteomes" id="UP000295163">
    <property type="component" value="Unassembled WGS sequence"/>
</dbReference>
<evidence type="ECO:0000313" key="3">
    <source>
        <dbReference type="Proteomes" id="UP000295163"/>
    </source>
</evidence>